<name>A0A3S4HFR3_CHRVL</name>
<evidence type="ECO:0000259" key="1">
    <source>
        <dbReference type="Pfam" id="PF01336"/>
    </source>
</evidence>
<dbReference type="CDD" id="cd04485">
    <property type="entry name" value="DnaE_OBF"/>
    <property type="match status" value="1"/>
</dbReference>
<dbReference type="EC" id="2.7.7.7" evidence="2"/>
<dbReference type="GO" id="GO:0003887">
    <property type="term" value="F:DNA-directed DNA polymerase activity"/>
    <property type="evidence" value="ECO:0007669"/>
    <property type="project" value="UniProtKB-EC"/>
</dbReference>
<dbReference type="EMBL" id="LR134182">
    <property type="protein sequence ID" value="VEB40862.1"/>
    <property type="molecule type" value="Genomic_DNA"/>
</dbReference>
<reference evidence="2 3" key="1">
    <citation type="submission" date="2018-12" db="EMBL/GenBank/DDBJ databases">
        <authorList>
            <consortium name="Pathogen Informatics"/>
        </authorList>
    </citation>
    <scope>NUCLEOTIDE SEQUENCE [LARGE SCALE GENOMIC DNA]</scope>
    <source>
        <strain evidence="2 3">NCTC9695</strain>
    </source>
</reference>
<proteinExistence type="predicted"/>
<dbReference type="InterPro" id="IPR012340">
    <property type="entry name" value="NA-bd_OB-fold"/>
</dbReference>
<dbReference type="Proteomes" id="UP000275777">
    <property type="component" value="Chromosome"/>
</dbReference>
<dbReference type="AlphaFoldDB" id="A0A3S4HFR3"/>
<evidence type="ECO:0000313" key="3">
    <source>
        <dbReference type="Proteomes" id="UP000275777"/>
    </source>
</evidence>
<keyword evidence="2" id="KW-0548">Nucleotidyltransferase</keyword>
<sequence length="129" mass="14026">MAGFVTGIRVKVGNRGKMAFVQLDDGTAKLEVSLFAESFELNRDKLKEDVVLVVEGKVSEDSFSGGLRIVVDKLYSLGEARSRYAAAWRCSCRPSPTSPASSPSCIRSRARTPAAWCGWPTTTARPRAN</sequence>
<protein>
    <submittedName>
        <fullName evidence="2">DNA polymerase III subunit alpha</fullName>
        <ecNumber evidence="2">2.7.7.7</ecNumber>
    </submittedName>
</protein>
<dbReference type="GO" id="GO:0003676">
    <property type="term" value="F:nucleic acid binding"/>
    <property type="evidence" value="ECO:0007669"/>
    <property type="project" value="InterPro"/>
</dbReference>
<gene>
    <name evidence="2" type="primary">dnaE_1</name>
    <name evidence="2" type="ORF">NCTC9695_01265</name>
</gene>
<keyword evidence="2" id="KW-0808">Transferase</keyword>
<dbReference type="InterPro" id="IPR004365">
    <property type="entry name" value="NA-bd_OB_tRNA"/>
</dbReference>
<accession>A0A3S4HFR3</accession>
<feature type="domain" description="OB" evidence="1">
    <location>
        <begin position="2"/>
        <end position="75"/>
    </location>
</feature>
<organism evidence="2 3">
    <name type="scientific">Chromobacterium violaceum</name>
    <dbReference type="NCBI Taxonomy" id="536"/>
    <lineage>
        <taxon>Bacteria</taxon>
        <taxon>Pseudomonadati</taxon>
        <taxon>Pseudomonadota</taxon>
        <taxon>Betaproteobacteria</taxon>
        <taxon>Neisseriales</taxon>
        <taxon>Chromobacteriaceae</taxon>
        <taxon>Chromobacterium</taxon>
    </lineage>
</organism>
<evidence type="ECO:0000313" key="2">
    <source>
        <dbReference type="EMBL" id="VEB40862.1"/>
    </source>
</evidence>
<dbReference type="SUPFAM" id="SSF50249">
    <property type="entry name" value="Nucleic acid-binding proteins"/>
    <property type="match status" value="1"/>
</dbReference>
<dbReference type="Pfam" id="PF01336">
    <property type="entry name" value="tRNA_anti-codon"/>
    <property type="match status" value="1"/>
</dbReference>
<dbReference type="Gene3D" id="2.40.50.140">
    <property type="entry name" value="Nucleic acid-binding proteins"/>
    <property type="match status" value="1"/>
</dbReference>